<dbReference type="EMBL" id="FXTU01000002">
    <property type="protein sequence ID" value="SMP08426.1"/>
    <property type="molecule type" value="Genomic_DNA"/>
</dbReference>
<sequence length="515" mass="57882">MILTKGLIRSAQNFSDQLAVVDGKVAHTYHAFSDRVSQLQQALKQEGIEKGDRVAILMFNDFRYLELFYAVTAIGAIAVPLNYRLTAAEIVEQLRDSSPKALFFHQEFAPIVAGMVMRVLSVRLFVRVEGERNEEETGFMIDYEEFLRPHSPQPLAYGEVIEDDVAGIFYTGGTTGRSKGVMLTHRNLVSNAYHAALAFCFDRYTRYVHAAPMFHLADGACTFALTLVGGTHQILRTFQPDMFLDWVEQAQPTTTLLVPTMVNRLINHPDVEKRNCSSLRQLLYGGSAMPVEVLKKAREVWPHLSFMQAYGMSEAAPVVTVLPPEDHQVEERLASCGQVVTGVEAKIIDDHGGEVGVREVGELIVRGPNVMKGYWNRHEETDLVLKGGWYHTGDMVYRDEQHYLYVVDRKKDMIVTGGENVYSIEVEQVLYQHPAVLEAAVIGVPDPVWVEAVKALVVKRADQEVDAQTLLDFCRERLAGFKVPKSLKFVEELPKNAAGKILKRLLREQYSQPAD</sequence>
<protein>
    <submittedName>
        <fullName evidence="5">Long-chain acyl-CoA synthetase</fullName>
    </submittedName>
</protein>
<dbReference type="GO" id="GO:0031956">
    <property type="term" value="F:medium-chain fatty acid-CoA ligase activity"/>
    <property type="evidence" value="ECO:0007669"/>
    <property type="project" value="TreeGrafter"/>
</dbReference>
<dbReference type="Pfam" id="PF00501">
    <property type="entry name" value="AMP-binding"/>
    <property type="match status" value="1"/>
</dbReference>
<dbReference type="InterPro" id="IPR045851">
    <property type="entry name" value="AMP-bd_C_sf"/>
</dbReference>
<evidence type="ECO:0000259" key="3">
    <source>
        <dbReference type="Pfam" id="PF00501"/>
    </source>
</evidence>
<accession>A0AA45WKP1</accession>
<dbReference type="AlphaFoldDB" id="A0AA45WKP1"/>
<dbReference type="PANTHER" id="PTHR43201">
    <property type="entry name" value="ACYL-COA SYNTHETASE"/>
    <property type="match status" value="1"/>
</dbReference>
<dbReference type="InterPro" id="IPR025110">
    <property type="entry name" value="AMP-bd_C"/>
</dbReference>
<dbReference type="Pfam" id="PF13193">
    <property type="entry name" value="AMP-binding_C"/>
    <property type="match status" value="1"/>
</dbReference>
<evidence type="ECO:0000313" key="5">
    <source>
        <dbReference type="EMBL" id="SMP08426.1"/>
    </source>
</evidence>
<evidence type="ECO:0000256" key="2">
    <source>
        <dbReference type="ARBA" id="ARBA00022598"/>
    </source>
</evidence>
<feature type="domain" description="AMP-dependent synthetase/ligase" evidence="3">
    <location>
        <begin position="9"/>
        <end position="375"/>
    </location>
</feature>
<comment type="similarity">
    <text evidence="1">Belongs to the ATP-dependent AMP-binding enzyme family.</text>
</comment>
<keyword evidence="6" id="KW-1185">Reference proteome</keyword>
<organism evidence="5 6">
    <name type="scientific">Laceyella tengchongensis</name>
    <dbReference type="NCBI Taxonomy" id="574699"/>
    <lineage>
        <taxon>Bacteria</taxon>
        <taxon>Bacillati</taxon>
        <taxon>Bacillota</taxon>
        <taxon>Bacilli</taxon>
        <taxon>Bacillales</taxon>
        <taxon>Thermoactinomycetaceae</taxon>
        <taxon>Laceyella</taxon>
    </lineage>
</organism>
<dbReference type="PANTHER" id="PTHR43201:SF5">
    <property type="entry name" value="MEDIUM-CHAIN ACYL-COA LIGASE ACSF2, MITOCHONDRIAL"/>
    <property type="match status" value="1"/>
</dbReference>
<evidence type="ECO:0000313" key="6">
    <source>
        <dbReference type="Proteomes" id="UP001157946"/>
    </source>
</evidence>
<dbReference type="PROSITE" id="PS00455">
    <property type="entry name" value="AMP_BINDING"/>
    <property type="match status" value="1"/>
</dbReference>
<dbReference type="FunFam" id="3.30.300.30:FF:000008">
    <property type="entry name" value="2,3-dihydroxybenzoate-AMP ligase"/>
    <property type="match status" value="1"/>
</dbReference>
<dbReference type="Proteomes" id="UP001157946">
    <property type="component" value="Unassembled WGS sequence"/>
</dbReference>
<dbReference type="GO" id="GO:0006631">
    <property type="term" value="P:fatty acid metabolic process"/>
    <property type="evidence" value="ECO:0007669"/>
    <property type="project" value="TreeGrafter"/>
</dbReference>
<dbReference type="InterPro" id="IPR042099">
    <property type="entry name" value="ANL_N_sf"/>
</dbReference>
<dbReference type="InterPro" id="IPR000873">
    <property type="entry name" value="AMP-dep_synth/lig_dom"/>
</dbReference>
<dbReference type="Gene3D" id="3.30.300.30">
    <property type="match status" value="1"/>
</dbReference>
<dbReference type="SUPFAM" id="SSF56801">
    <property type="entry name" value="Acetyl-CoA synthetase-like"/>
    <property type="match status" value="1"/>
</dbReference>
<dbReference type="NCBIfam" id="NF004837">
    <property type="entry name" value="PRK06187.1"/>
    <property type="match status" value="1"/>
</dbReference>
<dbReference type="RefSeq" id="WP_284724000.1">
    <property type="nucleotide sequence ID" value="NZ_FXTU01000002.1"/>
</dbReference>
<evidence type="ECO:0000259" key="4">
    <source>
        <dbReference type="Pfam" id="PF13193"/>
    </source>
</evidence>
<dbReference type="Gene3D" id="3.40.50.12780">
    <property type="entry name" value="N-terminal domain of ligase-like"/>
    <property type="match status" value="1"/>
</dbReference>
<reference evidence="5" key="1">
    <citation type="submission" date="2017-05" db="EMBL/GenBank/DDBJ databases">
        <authorList>
            <person name="Varghese N."/>
            <person name="Submissions S."/>
        </authorList>
    </citation>
    <scope>NUCLEOTIDE SEQUENCE</scope>
    <source>
        <strain evidence="5">DSM 45262</strain>
    </source>
</reference>
<name>A0AA45WKP1_9BACL</name>
<dbReference type="CDD" id="cd17631">
    <property type="entry name" value="FACL_FadD13-like"/>
    <property type="match status" value="1"/>
</dbReference>
<comment type="caution">
    <text evidence="5">The sequence shown here is derived from an EMBL/GenBank/DDBJ whole genome shotgun (WGS) entry which is preliminary data.</text>
</comment>
<gene>
    <name evidence="5" type="ORF">SAMN06265361_10224</name>
</gene>
<dbReference type="InterPro" id="IPR020845">
    <property type="entry name" value="AMP-binding_CS"/>
</dbReference>
<feature type="domain" description="AMP-binding enzyme C-terminal" evidence="4">
    <location>
        <begin position="425"/>
        <end position="500"/>
    </location>
</feature>
<keyword evidence="2" id="KW-0436">Ligase</keyword>
<proteinExistence type="inferred from homology"/>
<evidence type="ECO:0000256" key="1">
    <source>
        <dbReference type="ARBA" id="ARBA00006432"/>
    </source>
</evidence>